<sequence length="468" mass="51497">MPPTIHFYDSQFIGGPAAGQLVSFDSLALSGDHVAQYQTKISLRPDVAFNPQSIEQGDCFALDMTGGISEYEWSRKAHDLFAAQDSLHVGVGNTGVLDSYVRFAFYRCLSLLPNTTHPTGAHYLDLLTVCRALNLLRPESMPISLPNHWGEQRKREFVFNRFPGESRSDSVKEFAKCITAASPKLMAHAIGHSSPEMIGNLCGLVDGRIESLADLKPVFLCHEQLLAGHGCGVFVALGTDPQYRNIVYMIDLQADLAALIEDRGSNVARFIRTEASQQDRPVVRVNLNRVPFVSPLSVLDRNTATRLGIDAGGVKRNAELLIDKVDICLALLEVSSASDANLNGDPDFQLYGAEYLPADRALLDQLHRSAASEWEPLITSAQDARITTLGQRLIRRCAPALLSEGDLNLWRAHCVGRLIGRANEPRIAETRAYCNTIASSNAYPPGMRTAAQHWLQTTETVNEFRNNV</sequence>
<dbReference type="PROSITE" id="PS51785">
    <property type="entry name" value="EXOI_C"/>
    <property type="match status" value="1"/>
</dbReference>
<keyword evidence="3" id="KW-0378">Hydrolase</keyword>
<dbReference type="InterPro" id="IPR013620">
    <property type="entry name" value="Exonuc_1_SH3"/>
</dbReference>
<dbReference type="GO" id="GO:0008310">
    <property type="term" value="F:single-stranded DNA 3'-5' DNA exonuclease activity"/>
    <property type="evidence" value="ECO:0007669"/>
    <property type="project" value="InterPro"/>
</dbReference>
<organism evidence="7 8">
    <name type="scientific">Pseudomonas putida</name>
    <name type="common">Arthrobacter siderocapsulatus</name>
    <dbReference type="NCBI Taxonomy" id="303"/>
    <lineage>
        <taxon>Bacteria</taxon>
        <taxon>Pseudomonadati</taxon>
        <taxon>Pseudomonadota</taxon>
        <taxon>Gammaproteobacteria</taxon>
        <taxon>Pseudomonadales</taxon>
        <taxon>Pseudomonadaceae</taxon>
        <taxon>Pseudomonas</taxon>
    </lineage>
</organism>
<evidence type="ECO:0000256" key="3">
    <source>
        <dbReference type="ARBA" id="ARBA00022801"/>
    </source>
</evidence>
<evidence type="ECO:0000256" key="2">
    <source>
        <dbReference type="ARBA" id="ARBA00022723"/>
    </source>
</evidence>
<dbReference type="PROSITE" id="PS51784">
    <property type="entry name" value="EXOI_SH3"/>
    <property type="match status" value="1"/>
</dbReference>
<dbReference type="Gene3D" id="3.30.1520.20">
    <property type="entry name" value="Exonuclease ExoI, domain 2"/>
    <property type="match status" value="1"/>
</dbReference>
<protein>
    <submittedName>
        <fullName evidence="7">Uncharacterized protein</fullName>
    </submittedName>
</protein>
<dbReference type="RefSeq" id="WP_156859171.1">
    <property type="nucleotide sequence ID" value="NZ_WOWR01000018.1"/>
</dbReference>
<feature type="domain" description="ExoI C-terminal" evidence="6">
    <location>
        <begin position="342"/>
        <end position="462"/>
    </location>
</feature>
<gene>
    <name evidence="7" type="ORF">GN299_15355</name>
</gene>
<dbReference type="Pfam" id="PF26016">
    <property type="entry name" value="ExoI_C"/>
    <property type="match status" value="1"/>
</dbReference>
<dbReference type="SUPFAM" id="SSF53098">
    <property type="entry name" value="Ribonuclease H-like"/>
    <property type="match status" value="1"/>
</dbReference>
<evidence type="ECO:0000313" key="7">
    <source>
        <dbReference type="EMBL" id="KAF0254044.1"/>
    </source>
</evidence>
<dbReference type="InterPro" id="IPR034747">
    <property type="entry name" value="EXOI_SH3"/>
</dbReference>
<dbReference type="Pfam" id="PF08411">
    <property type="entry name" value="ExoI_SH3"/>
    <property type="match status" value="1"/>
</dbReference>
<evidence type="ECO:0000313" key="8">
    <source>
        <dbReference type="Proteomes" id="UP000442695"/>
    </source>
</evidence>
<dbReference type="Gene3D" id="1.20.1280.70">
    <property type="entry name" value="Exonuclease ExoI, domain 3"/>
    <property type="match status" value="1"/>
</dbReference>
<evidence type="ECO:0000256" key="4">
    <source>
        <dbReference type="ARBA" id="ARBA00022842"/>
    </source>
</evidence>
<accession>A0A7V8J3V7</accession>
<dbReference type="Proteomes" id="UP000442695">
    <property type="component" value="Unassembled WGS sequence"/>
</dbReference>
<evidence type="ECO:0000259" key="5">
    <source>
        <dbReference type="PROSITE" id="PS51784"/>
    </source>
</evidence>
<proteinExistence type="predicted"/>
<reference evidence="7 8" key="1">
    <citation type="submission" date="2019-12" db="EMBL/GenBank/DDBJ databases">
        <authorList>
            <person name="Woiski C."/>
        </authorList>
    </citation>
    <scope>NUCLEOTIDE SEQUENCE [LARGE SCALE GENOMIC DNA]</scope>
    <source>
        <strain evidence="7 8">BOE100</strain>
    </source>
</reference>
<name>A0A7V8J3V7_PSEPU</name>
<dbReference type="AlphaFoldDB" id="A0A7V8J3V7"/>
<dbReference type="GO" id="GO:0006281">
    <property type="term" value="P:DNA repair"/>
    <property type="evidence" value="ECO:0007669"/>
    <property type="project" value="InterPro"/>
</dbReference>
<dbReference type="InterPro" id="IPR012337">
    <property type="entry name" value="RNaseH-like_sf"/>
</dbReference>
<comment type="caution">
    <text evidence="7">The sequence shown here is derived from an EMBL/GenBank/DDBJ whole genome shotgun (WGS) entry which is preliminary data.</text>
</comment>
<keyword evidence="2" id="KW-0479">Metal-binding</keyword>
<dbReference type="GO" id="GO:0046872">
    <property type="term" value="F:metal ion binding"/>
    <property type="evidence" value="ECO:0007669"/>
    <property type="project" value="UniProtKB-KW"/>
</dbReference>
<comment type="cofactor">
    <cofactor evidence="1">
        <name>Mg(2+)</name>
        <dbReference type="ChEBI" id="CHEBI:18420"/>
    </cofactor>
</comment>
<evidence type="ECO:0000259" key="6">
    <source>
        <dbReference type="PROSITE" id="PS51785"/>
    </source>
</evidence>
<dbReference type="InterPro" id="IPR058561">
    <property type="entry name" value="Exonuc_1_C"/>
</dbReference>
<dbReference type="InterPro" id="IPR038649">
    <property type="entry name" value="EXOI_SH3_sf"/>
</dbReference>
<evidence type="ECO:0000256" key="1">
    <source>
        <dbReference type="ARBA" id="ARBA00001946"/>
    </source>
</evidence>
<dbReference type="EMBL" id="WOWR01000018">
    <property type="protein sequence ID" value="KAF0254044.1"/>
    <property type="molecule type" value="Genomic_DNA"/>
</dbReference>
<feature type="domain" description="ExoI SH3-like" evidence="5">
    <location>
        <begin position="183"/>
        <end position="339"/>
    </location>
</feature>
<keyword evidence="4" id="KW-0460">Magnesium</keyword>